<sequence>MSIRAINWVIEDFVDVDPKKVTPTMRHILIILANFAGDEDSSYPRQNTIARITGYSRPCVNKNLSLMEEMGLITSAGRKHANGATRSSEYTLRIAAANKYDGPPPEGGVTDDDTRGVTQDDRGVAQKDSACNRRSHGGVNEDDTLNHHLDPPQEPKQEPKRPRKTAPWPSDYREQFWSLYPKRKNTSKKAALDKLAKLEREDRVEFETIMTGLRYFAERTNAEVSRDRSREQFIPHAITWINGERWETEGPADRRPPPPKRSVAI</sequence>
<feature type="compositionally biased region" description="Basic and acidic residues" evidence="1">
    <location>
        <begin position="144"/>
        <end position="160"/>
    </location>
</feature>
<dbReference type="EMBL" id="LT629693">
    <property type="protein sequence ID" value="SDK45235.1"/>
    <property type="molecule type" value="Genomic_DNA"/>
</dbReference>
<name>A0ABY0QHF6_9BRAD</name>
<feature type="region of interest" description="Disordered" evidence="1">
    <location>
        <begin position="98"/>
        <end position="169"/>
    </location>
</feature>
<dbReference type="InterPro" id="IPR036390">
    <property type="entry name" value="WH_DNA-bd_sf"/>
</dbReference>
<evidence type="ECO:0000313" key="2">
    <source>
        <dbReference type="EMBL" id="SDK45235.1"/>
    </source>
</evidence>
<evidence type="ECO:0000256" key="1">
    <source>
        <dbReference type="SAM" id="MobiDB-lite"/>
    </source>
</evidence>
<dbReference type="InterPro" id="IPR036388">
    <property type="entry name" value="WH-like_DNA-bd_sf"/>
</dbReference>
<reference evidence="2 3" key="1">
    <citation type="submission" date="2016-10" db="EMBL/GenBank/DDBJ databases">
        <authorList>
            <person name="Varghese N."/>
            <person name="Submissions S."/>
        </authorList>
    </citation>
    <scope>NUCLEOTIDE SEQUENCE [LARGE SCALE GENOMIC DNA]</scope>
    <source>
        <strain evidence="2 3">GAS524</strain>
    </source>
</reference>
<evidence type="ECO:0000313" key="3">
    <source>
        <dbReference type="Proteomes" id="UP000198803"/>
    </source>
</evidence>
<dbReference type="SUPFAM" id="SSF46785">
    <property type="entry name" value="Winged helix' DNA-binding domain"/>
    <property type="match status" value="1"/>
</dbReference>
<organism evidence="2 3">
    <name type="scientific">Bradyrhizobium ottawaense</name>
    <dbReference type="NCBI Taxonomy" id="931866"/>
    <lineage>
        <taxon>Bacteria</taxon>
        <taxon>Pseudomonadati</taxon>
        <taxon>Pseudomonadota</taxon>
        <taxon>Alphaproteobacteria</taxon>
        <taxon>Hyphomicrobiales</taxon>
        <taxon>Nitrobacteraceae</taxon>
        <taxon>Bradyrhizobium</taxon>
    </lineage>
</organism>
<proteinExistence type="predicted"/>
<accession>A0ABY0QHF6</accession>
<dbReference type="Proteomes" id="UP000198803">
    <property type="component" value="Chromosome I"/>
</dbReference>
<gene>
    <name evidence="2" type="ORF">SAMN05444163_8145</name>
</gene>
<feature type="compositionally biased region" description="Basic and acidic residues" evidence="1">
    <location>
        <begin position="244"/>
        <end position="256"/>
    </location>
</feature>
<feature type="compositionally biased region" description="Basic and acidic residues" evidence="1">
    <location>
        <begin position="112"/>
        <end position="125"/>
    </location>
</feature>
<dbReference type="RefSeq" id="WP_091977341.1">
    <property type="nucleotide sequence ID" value="NZ_LT629693.1"/>
</dbReference>
<protein>
    <submittedName>
        <fullName evidence="2">Helix-turn-helix domain-containing protein</fullName>
    </submittedName>
</protein>
<dbReference type="Pfam" id="PF13730">
    <property type="entry name" value="HTH_36"/>
    <property type="match status" value="1"/>
</dbReference>
<keyword evidence="3" id="KW-1185">Reference proteome</keyword>
<feature type="region of interest" description="Disordered" evidence="1">
    <location>
        <begin position="244"/>
        <end position="265"/>
    </location>
</feature>
<dbReference type="Gene3D" id="1.10.10.10">
    <property type="entry name" value="Winged helix-like DNA-binding domain superfamily/Winged helix DNA-binding domain"/>
    <property type="match status" value="1"/>
</dbReference>